<protein>
    <submittedName>
        <fullName evidence="1">Uncharacterized protein</fullName>
    </submittedName>
</protein>
<sequence>MSDDERNHKKAEQKQYSDLVTRLALGGILSNIIVGGVGRTSGQPEIAARLLVTDLKIGAYTAARDTIQATFRMLGMRGSTNGGISDPRITSAGRFYGMVNVLTNLAAYELASPDFAGAGQRWASLHSSFTKDQAATDVILRQSAVITALNVGIETLDWLNVTQHEADEAGTQQFWDPALKGKREDYERVMDQSIAQTASLNSNIALGTAINMIGAWLGLSPTRSALLSNTVSGVVAGMQYKTIGATWQAKAVVREAEARHRTPSSQSE</sequence>
<dbReference type="eggNOG" id="ENOG502ZWM3">
    <property type="taxonomic scope" value="Bacteria"/>
</dbReference>
<dbReference type="RefSeq" id="WP_002802907.1">
    <property type="nucleotide sequence ID" value="NZ_CP016830.1"/>
</dbReference>
<organism evidence="1 2">
    <name type="scientific">Xanthomonas fragariae</name>
    <dbReference type="NCBI Taxonomy" id="48664"/>
    <lineage>
        <taxon>Bacteria</taxon>
        <taxon>Pseudomonadati</taxon>
        <taxon>Pseudomonadota</taxon>
        <taxon>Gammaproteobacteria</taxon>
        <taxon>Lysobacterales</taxon>
        <taxon>Lysobacteraceae</taxon>
        <taxon>Xanthomonas</taxon>
    </lineage>
</organism>
<dbReference type="Proteomes" id="UP000195953">
    <property type="component" value="Chromosome 1"/>
</dbReference>
<accession>A0A1Y6HKQ3</accession>
<proteinExistence type="predicted"/>
<gene>
    <name evidence="1" type="ORF">PD5205_02657</name>
</gene>
<dbReference type="EMBL" id="LT853885">
    <property type="protein sequence ID" value="SMR03947.1"/>
    <property type="molecule type" value="Genomic_DNA"/>
</dbReference>
<name>A0A1Y6HKQ3_9XANT</name>
<evidence type="ECO:0000313" key="2">
    <source>
        <dbReference type="Proteomes" id="UP000195953"/>
    </source>
</evidence>
<dbReference type="AlphaFoldDB" id="A0A1Y6HKQ3"/>
<reference evidence="1 2" key="1">
    <citation type="submission" date="2017-05" db="EMBL/GenBank/DDBJ databases">
        <authorList>
            <person name="Song R."/>
            <person name="Chenine A.L."/>
            <person name="Ruprecht R.M."/>
        </authorList>
    </citation>
    <scope>NUCLEOTIDE SEQUENCE [LARGE SCALE GENOMIC DNA]</scope>
    <source>
        <strain evidence="1">PD5205</strain>
    </source>
</reference>
<evidence type="ECO:0000313" key="1">
    <source>
        <dbReference type="EMBL" id="SMR03947.1"/>
    </source>
</evidence>